<gene>
    <name evidence="3" type="ORF">MSPICULIGERA_LOCUS13789</name>
</gene>
<feature type="transmembrane region" description="Helical" evidence="1">
    <location>
        <begin position="80"/>
        <end position="101"/>
    </location>
</feature>
<feature type="signal peptide" evidence="2">
    <location>
        <begin position="1"/>
        <end position="16"/>
    </location>
</feature>
<feature type="chain" id="PRO_5041266161" evidence="2">
    <location>
        <begin position="17"/>
        <end position="145"/>
    </location>
</feature>
<sequence>MGTVCGLHLWATGILGFLASTTQRYAPNDDVAEPWPYELRKELGLVKKREMLLSADATEAGGGSGGGGSDDGVTMVLSAVLQWAMIIVFCCCCCVGGYCLCQNSIADSNLVANRRRAFLIAAAHERGGCERGGQGFESDRYRSQR</sequence>
<dbReference type="EMBL" id="CATQJA010002639">
    <property type="protein sequence ID" value="CAJ0575479.1"/>
    <property type="molecule type" value="Genomic_DNA"/>
</dbReference>
<organism evidence="3 4">
    <name type="scientific">Mesorhabditis spiculigera</name>
    <dbReference type="NCBI Taxonomy" id="96644"/>
    <lineage>
        <taxon>Eukaryota</taxon>
        <taxon>Metazoa</taxon>
        <taxon>Ecdysozoa</taxon>
        <taxon>Nematoda</taxon>
        <taxon>Chromadorea</taxon>
        <taxon>Rhabditida</taxon>
        <taxon>Rhabditina</taxon>
        <taxon>Rhabditomorpha</taxon>
        <taxon>Rhabditoidea</taxon>
        <taxon>Rhabditidae</taxon>
        <taxon>Mesorhabditinae</taxon>
        <taxon>Mesorhabditis</taxon>
    </lineage>
</organism>
<keyword evidence="1" id="KW-1133">Transmembrane helix</keyword>
<name>A0AA36CUW4_9BILA</name>
<keyword evidence="1" id="KW-0472">Membrane</keyword>
<keyword evidence="1" id="KW-0812">Transmembrane</keyword>
<dbReference type="Proteomes" id="UP001177023">
    <property type="component" value="Unassembled WGS sequence"/>
</dbReference>
<evidence type="ECO:0000256" key="1">
    <source>
        <dbReference type="SAM" id="Phobius"/>
    </source>
</evidence>
<protein>
    <submittedName>
        <fullName evidence="3">Uncharacterized protein</fullName>
    </submittedName>
</protein>
<accession>A0AA36CUW4</accession>
<reference evidence="3" key="1">
    <citation type="submission" date="2023-06" db="EMBL/GenBank/DDBJ databases">
        <authorList>
            <person name="Delattre M."/>
        </authorList>
    </citation>
    <scope>NUCLEOTIDE SEQUENCE</scope>
    <source>
        <strain evidence="3">AF72</strain>
    </source>
</reference>
<evidence type="ECO:0000256" key="2">
    <source>
        <dbReference type="SAM" id="SignalP"/>
    </source>
</evidence>
<proteinExistence type="predicted"/>
<feature type="non-terminal residue" evidence="3">
    <location>
        <position position="1"/>
    </location>
</feature>
<keyword evidence="2" id="KW-0732">Signal</keyword>
<evidence type="ECO:0000313" key="3">
    <source>
        <dbReference type="EMBL" id="CAJ0575479.1"/>
    </source>
</evidence>
<evidence type="ECO:0000313" key="4">
    <source>
        <dbReference type="Proteomes" id="UP001177023"/>
    </source>
</evidence>
<dbReference type="AlphaFoldDB" id="A0AA36CUW4"/>
<comment type="caution">
    <text evidence="3">The sequence shown here is derived from an EMBL/GenBank/DDBJ whole genome shotgun (WGS) entry which is preliminary data.</text>
</comment>
<keyword evidence="4" id="KW-1185">Reference proteome</keyword>